<sequence>MLKSVKSSNKSTLLASSRPSVQRARLVRPASAETDAASVTYTSSSNGASSNGASASTAAAATSTVAAPAPQPSTPSSSSSSSSSSSVVTSIKLQLLELVAALDRGRLAGHADKEAVERLVASLEGSGAGLQPFGGTPAPVEGRWELLYTNKEVFRASPFFAAFQGGLVQSKELAEAIFAFTDAIPGADILSAHQTVSLLSGSLISEVGMRVWPGFSGTVVTSSRLSVASPTRLDLAVEKTRVAGSSFGPFLDNVAVPVEQLITQLRGEGAAAASYEVTFVDAQLRVTRAGDQLLLHRRVV</sequence>
<gene>
    <name evidence="5" type="ORF">BQ4739_LOCUS16553</name>
</gene>
<dbReference type="EMBL" id="FNXT01001250">
    <property type="protein sequence ID" value="SZX76191.1"/>
    <property type="molecule type" value="Genomic_DNA"/>
</dbReference>
<evidence type="ECO:0000256" key="1">
    <source>
        <dbReference type="ARBA" id="ARBA00004474"/>
    </source>
</evidence>
<accession>A0A383WFJ5</accession>
<dbReference type="Pfam" id="PF04755">
    <property type="entry name" value="PAP_fibrillin"/>
    <property type="match status" value="1"/>
</dbReference>
<comment type="subcellular location">
    <subcellularLocation>
        <location evidence="1">Plastid</location>
    </subcellularLocation>
</comment>
<dbReference type="Proteomes" id="UP000256970">
    <property type="component" value="Unassembled WGS sequence"/>
</dbReference>
<dbReference type="PANTHER" id="PTHR31906">
    <property type="entry name" value="PLASTID-LIPID-ASSOCIATED PROTEIN 4, CHLOROPLASTIC-RELATED"/>
    <property type="match status" value="1"/>
</dbReference>
<evidence type="ECO:0000313" key="6">
    <source>
        <dbReference type="Proteomes" id="UP000256970"/>
    </source>
</evidence>
<evidence type="ECO:0000256" key="3">
    <source>
        <dbReference type="SAM" id="MobiDB-lite"/>
    </source>
</evidence>
<dbReference type="AlphaFoldDB" id="A0A383WFJ5"/>
<keyword evidence="6" id="KW-1185">Reference proteome</keyword>
<feature type="compositionally biased region" description="Low complexity" evidence="3">
    <location>
        <begin position="38"/>
        <end position="84"/>
    </location>
</feature>
<feature type="compositionally biased region" description="Polar residues" evidence="3">
    <location>
        <begin position="1"/>
        <end position="20"/>
    </location>
</feature>
<feature type="region of interest" description="Disordered" evidence="3">
    <location>
        <begin position="1"/>
        <end position="84"/>
    </location>
</feature>
<dbReference type="InterPro" id="IPR006843">
    <property type="entry name" value="PAP/fibrillin_dom"/>
</dbReference>
<dbReference type="InterPro" id="IPR039633">
    <property type="entry name" value="PAP"/>
</dbReference>
<reference evidence="5 6" key="1">
    <citation type="submission" date="2016-10" db="EMBL/GenBank/DDBJ databases">
        <authorList>
            <person name="Cai Z."/>
        </authorList>
    </citation>
    <scope>NUCLEOTIDE SEQUENCE [LARGE SCALE GENOMIC DNA]</scope>
</reference>
<keyword evidence="2" id="KW-0934">Plastid</keyword>
<dbReference type="GO" id="GO:0009536">
    <property type="term" value="C:plastid"/>
    <property type="evidence" value="ECO:0007669"/>
    <property type="project" value="UniProtKB-SubCell"/>
</dbReference>
<evidence type="ECO:0000313" key="5">
    <source>
        <dbReference type="EMBL" id="SZX76191.1"/>
    </source>
</evidence>
<proteinExistence type="predicted"/>
<organism evidence="5 6">
    <name type="scientific">Tetradesmus obliquus</name>
    <name type="common">Green alga</name>
    <name type="synonym">Acutodesmus obliquus</name>
    <dbReference type="NCBI Taxonomy" id="3088"/>
    <lineage>
        <taxon>Eukaryota</taxon>
        <taxon>Viridiplantae</taxon>
        <taxon>Chlorophyta</taxon>
        <taxon>core chlorophytes</taxon>
        <taxon>Chlorophyceae</taxon>
        <taxon>CS clade</taxon>
        <taxon>Sphaeropleales</taxon>
        <taxon>Scenedesmaceae</taxon>
        <taxon>Tetradesmus</taxon>
    </lineage>
</organism>
<evidence type="ECO:0000256" key="2">
    <source>
        <dbReference type="ARBA" id="ARBA00022640"/>
    </source>
</evidence>
<feature type="domain" description="Plastid lipid-associated protein/fibrillin conserved" evidence="4">
    <location>
        <begin position="91"/>
        <end position="290"/>
    </location>
</feature>
<name>A0A383WFJ5_TETOB</name>
<protein>
    <recommendedName>
        <fullName evidence="4">Plastid lipid-associated protein/fibrillin conserved domain-containing protein</fullName>
    </recommendedName>
</protein>
<evidence type="ECO:0000259" key="4">
    <source>
        <dbReference type="Pfam" id="PF04755"/>
    </source>
</evidence>